<feature type="non-terminal residue" evidence="1">
    <location>
        <position position="1"/>
    </location>
</feature>
<gene>
    <name evidence="1" type="primary">UTP20_8</name>
    <name evidence="1" type="ORF">FOZ62_022192</name>
</gene>
<reference evidence="1 2" key="1">
    <citation type="submission" date="2020-04" db="EMBL/GenBank/DDBJ databases">
        <title>Perkinsus olseni comparative genomics.</title>
        <authorList>
            <person name="Bogema D.R."/>
        </authorList>
    </citation>
    <scope>NUCLEOTIDE SEQUENCE [LARGE SCALE GENOMIC DNA]</scope>
    <source>
        <strain evidence="1">ATCC PRA-205</strain>
    </source>
</reference>
<dbReference type="AlphaFoldDB" id="A0A7J6R4H3"/>
<proteinExistence type="predicted"/>
<sequence>GQASSLTDLAKLRPYTGIRRVCAIANQAVESMGKWIRKSGGATLYNKWNTELVEMRGIVVRSRQKRRADEKADAIVNPQETAERRLAKRAVKVEKRKRAMKEKVQEWRGLKQRKL</sequence>
<evidence type="ECO:0000313" key="2">
    <source>
        <dbReference type="Proteomes" id="UP000574390"/>
    </source>
</evidence>
<protein>
    <submittedName>
        <fullName evidence="1">U3 snoRNP protein</fullName>
    </submittedName>
</protein>
<name>A0A7J6R4H3_PEROL</name>
<dbReference type="Proteomes" id="UP000574390">
    <property type="component" value="Unassembled WGS sequence"/>
</dbReference>
<accession>A0A7J6R4H3</accession>
<evidence type="ECO:0000313" key="1">
    <source>
        <dbReference type="EMBL" id="KAF4715799.1"/>
    </source>
</evidence>
<organism evidence="1 2">
    <name type="scientific">Perkinsus olseni</name>
    <name type="common">Perkinsus atlanticus</name>
    <dbReference type="NCBI Taxonomy" id="32597"/>
    <lineage>
        <taxon>Eukaryota</taxon>
        <taxon>Sar</taxon>
        <taxon>Alveolata</taxon>
        <taxon>Perkinsozoa</taxon>
        <taxon>Perkinsea</taxon>
        <taxon>Perkinsida</taxon>
        <taxon>Perkinsidae</taxon>
        <taxon>Perkinsus</taxon>
    </lineage>
</organism>
<comment type="caution">
    <text evidence="1">The sequence shown here is derived from an EMBL/GenBank/DDBJ whole genome shotgun (WGS) entry which is preliminary data.</text>
</comment>
<dbReference type="EMBL" id="JABANM010024698">
    <property type="protein sequence ID" value="KAF4715799.1"/>
    <property type="molecule type" value="Genomic_DNA"/>
</dbReference>